<dbReference type="Proteomes" id="UP000326678">
    <property type="component" value="Chromosome pGXM03"/>
</dbReference>
<evidence type="ECO:0008006" key="3">
    <source>
        <dbReference type="Google" id="ProtNLM"/>
    </source>
</evidence>
<protein>
    <recommendedName>
        <fullName evidence="3">Transposase</fullName>
    </recommendedName>
</protein>
<gene>
    <name evidence="1" type="ORF">GXM_10046</name>
</gene>
<name>A0A5P8WK03_9NOSO</name>
<keyword evidence="2" id="KW-1185">Reference proteome</keyword>
<sequence>MVQDICSRLEKTETVLVHLAPLIKWLTQLLKHTASRVNCLLKGWIARVDLFFRQMPEYLQACKTKQISLF</sequence>
<organism evidence="1 2">
    <name type="scientific">Nostoc sphaeroides CCNUC1</name>
    <dbReference type="NCBI Taxonomy" id="2653204"/>
    <lineage>
        <taxon>Bacteria</taxon>
        <taxon>Bacillati</taxon>
        <taxon>Cyanobacteriota</taxon>
        <taxon>Cyanophyceae</taxon>
        <taxon>Nostocales</taxon>
        <taxon>Nostocaceae</taxon>
        <taxon>Nostoc</taxon>
    </lineage>
</organism>
<proteinExistence type="predicted"/>
<evidence type="ECO:0000313" key="2">
    <source>
        <dbReference type="Proteomes" id="UP000326678"/>
    </source>
</evidence>
<dbReference type="KEGG" id="nsh:GXM_10046"/>
<reference evidence="1 2" key="1">
    <citation type="submission" date="2019-10" db="EMBL/GenBank/DDBJ databases">
        <title>Genomic and transcriptomic insights into the perfect genentic adaptation of a filamentous nitrogen-fixing cyanobacterium to rice fields.</title>
        <authorList>
            <person name="Chen Z."/>
        </authorList>
    </citation>
    <scope>NUCLEOTIDE SEQUENCE [LARGE SCALE GENOMIC DNA]</scope>
    <source>
        <strain evidence="1">CCNUC1</strain>
    </source>
</reference>
<evidence type="ECO:0000313" key="1">
    <source>
        <dbReference type="EMBL" id="QFS52782.1"/>
    </source>
</evidence>
<accession>A0A5P8WK03</accession>
<dbReference type="EMBL" id="CP045230">
    <property type="protein sequence ID" value="QFS52782.1"/>
    <property type="molecule type" value="Genomic_DNA"/>
</dbReference>
<dbReference type="AlphaFoldDB" id="A0A5P8WK03"/>